<keyword evidence="1" id="KW-0812">Transmembrane</keyword>
<feature type="domain" description="Carboxylesterase type B" evidence="2">
    <location>
        <begin position="169"/>
        <end position="569"/>
    </location>
</feature>
<dbReference type="PANTHER" id="PTHR11559">
    <property type="entry name" value="CARBOXYLESTERASE"/>
    <property type="match status" value="1"/>
</dbReference>
<reference evidence="3" key="1">
    <citation type="submission" date="2022-06" db="EMBL/GenBank/DDBJ databases">
        <authorList>
            <person name="Berger JAMES D."/>
            <person name="Berger JAMES D."/>
        </authorList>
    </citation>
    <scope>NUCLEOTIDE SEQUENCE [LARGE SCALE GENOMIC DNA]</scope>
</reference>
<protein>
    <submittedName>
        <fullName evidence="4">COesterase domain-containing protein</fullName>
    </submittedName>
</protein>
<reference evidence="4" key="2">
    <citation type="submission" date="2023-11" db="UniProtKB">
        <authorList>
            <consortium name="WormBaseParasite"/>
        </authorList>
    </citation>
    <scope>IDENTIFICATION</scope>
</reference>
<evidence type="ECO:0000259" key="2">
    <source>
        <dbReference type="Pfam" id="PF00135"/>
    </source>
</evidence>
<name>A0AA85KB61_TRIRE</name>
<evidence type="ECO:0000313" key="4">
    <source>
        <dbReference type="WBParaSite" id="TREG1_82180.1"/>
    </source>
</evidence>
<evidence type="ECO:0000313" key="3">
    <source>
        <dbReference type="Proteomes" id="UP000050795"/>
    </source>
</evidence>
<sequence>MSDGTQLTIVYRPFKKFEDFFEHGRPLIDPKRPRLYFSRKFDFLIILFIIASLVLWLAHIAYVIINRPIVPKPSNQVISQCAVYTGEWSSHKTVLRYWSVPYAVPPIIEKEQLFQEVLNDVIEKHHLQSKDLRWHQTYSTGDDEYCFLTFDNRCTFHNARWFCDMHKPTNRRHACIELDYENNIKVGSSENCLHMDISTPPFSGKLLPVIIVLTGFKFIRNPINPLNEQETAYIPSDLAVVNSEAVWVNARYRLGPLGVFYDYDKLGKTGEANFDVTYFLLHDLMAIMNWVQNNIDRYGGDKTKVTLLCHGSGATAALALIRLQSTLASSGLGSRNGWFQGVWLASGSVNWHFDQSQKMPEKFLPKAVLKRLCPGESNQMEQNSRLIQCLTKFSKLKTEDLMKLLHEFYDDNSLLLSALQLKNSDNSLWFMPSNMKREDEPINWNETILQQVFTQDYSTEQNSWFKGIVFSTMENEFNGFYGSDKYASVEASNDITQLENDLLTIGFNQSTLSQLSHRVNKKRGDTLLNILSALKYTCPQAWLLNTWRNYTKLYLNTTQFYHIYNVESPSSPYTKVPGPLNSTARNNPFHGLDMLILTGNNDDYGLISPYYKSTLQNAFYNFIHYGTFDSNCEIQESYDDGKMQLGCSINAQGIRRIQTDDPLDIICNHVNWKENFHKLALQE</sequence>
<keyword evidence="1" id="KW-0472">Membrane</keyword>
<dbReference type="SUPFAM" id="SSF53474">
    <property type="entry name" value="alpha/beta-Hydrolases"/>
    <property type="match status" value="1"/>
</dbReference>
<dbReference type="Pfam" id="PF00135">
    <property type="entry name" value="COesterase"/>
    <property type="match status" value="1"/>
</dbReference>
<dbReference type="InterPro" id="IPR002018">
    <property type="entry name" value="CarbesteraseB"/>
</dbReference>
<dbReference type="Gene3D" id="3.40.50.1820">
    <property type="entry name" value="alpha/beta hydrolase"/>
    <property type="match status" value="1"/>
</dbReference>
<dbReference type="AlphaFoldDB" id="A0AA85KB61"/>
<organism evidence="3 4">
    <name type="scientific">Trichobilharzia regenti</name>
    <name type="common">Nasal bird schistosome</name>
    <dbReference type="NCBI Taxonomy" id="157069"/>
    <lineage>
        <taxon>Eukaryota</taxon>
        <taxon>Metazoa</taxon>
        <taxon>Spiralia</taxon>
        <taxon>Lophotrochozoa</taxon>
        <taxon>Platyhelminthes</taxon>
        <taxon>Trematoda</taxon>
        <taxon>Digenea</taxon>
        <taxon>Strigeidida</taxon>
        <taxon>Schistosomatoidea</taxon>
        <taxon>Schistosomatidae</taxon>
        <taxon>Trichobilharzia</taxon>
    </lineage>
</organism>
<keyword evidence="3" id="KW-1185">Reference proteome</keyword>
<dbReference type="InterPro" id="IPR050309">
    <property type="entry name" value="Type-B_Carboxylest/Lipase"/>
</dbReference>
<dbReference type="WBParaSite" id="TREG1_82180.1">
    <property type="protein sequence ID" value="TREG1_82180.1"/>
    <property type="gene ID" value="TREG1_82180"/>
</dbReference>
<dbReference type="InterPro" id="IPR029058">
    <property type="entry name" value="AB_hydrolase_fold"/>
</dbReference>
<evidence type="ECO:0000256" key="1">
    <source>
        <dbReference type="SAM" id="Phobius"/>
    </source>
</evidence>
<dbReference type="Proteomes" id="UP000050795">
    <property type="component" value="Unassembled WGS sequence"/>
</dbReference>
<keyword evidence="1" id="KW-1133">Transmembrane helix</keyword>
<proteinExistence type="predicted"/>
<feature type="transmembrane region" description="Helical" evidence="1">
    <location>
        <begin position="41"/>
        <end position="65"/>
    </location>
</feature>
<accession>A0AA85KB61</accession>